<dbReference type="PANTHER" id="PTHR33121:SF71">
    <property type="entry name" value="OXYGEN SENSOR PROTEIN DOSP"/>
    <property type="match status" value="1"/>
</dbReference>
<dbReference type="Proteomes" id="UP000234420">
    <property type="component" value="Unassembled WGS sequence"/>
</dbReference>
<keyword evidence="4" id="KW-1185">Reference proteome</keyword>
<evidence type="ECO:0000313" key="4">
    <source>
        <dbReference type="Proteomes" id="UP000234420"/>
    </source>
</evidence>
<dbReference type="AlphaFoldDB" id="A0A2N4UMQ8"/>
<sequence length="484" mass="56144">MKLKKIFPFMIAILLSALLSLLISHITIRYIEQKQIATIEALLDNVIYKPKQHIEHLDNLQANNDEENERILDLIDRKHPEIMGISYIKNGKYYYGNNGSISNTIPNYIKDVINKNLPVKFFTDPYNKNNLIYIFKYDNGYYIINFYSKLLNDFSHNAITNYQVKDNNDKSPMSFLYYSLTNNIKHLHLVITSGLTLNKFISLLFSSFILSLLCIYTISFLLTSFFDSKRVLNRKMKKAVINNEFVPFYQSIYSAKQKKFIAAEVLCRWHSNGLIIPPSEFISDLEKTNDIKEVTFTLIKKSFATIKKSNINKDFMLSFNFTVTMLLDEIFMTKIISFIKENPMVKNRIIIELTESENNFIYLNEINKIMHQLKKESVLLSIDDVGTGYSNLITIQELPFDIMKIDRCFISDKFAVSKSNMLETLAILGNSLNLMIVAEGIETISELEKINSLNIDLCQGFYYSTPCNSSEFINRTVSEPHLYK</sequence>
<reference evidence="3 4" key="1">
    <citation type="journal article" date="2018" name="Syst. Appl. Microbiol.">
        <title>Photobacterium carnosum sp. nov., isolated from spoiled modified atmosphere packaged poultry meat.</title>
        <authorList>
            <person name="Hilgarth M."/>
            <person name="Fuertes S."/>
            <person name="Ehrmann M."/>
            <person name="Vogel R.F."/>
        </authorList>
    </citation>
    <scope>NUCLEOTIDE SEQUENCE [LARGE SCALE GENOMIC DNA]</scope>
    <source>
        <strain evidence="3 4">TMW 2.2021</strain>
    </source>
</reference>
<feature type="transmembrane region" description="Helical" evidence="1">
    <location>
        <begin position="200"/>
        <end position="226"/>
    </location>
</feature>
<accession>A0A2N4UMQ8</accession>
<proteinExistence type="predicted"/>
<evidence type="ECO:0000256" key="1">
    <source>
        <dbReference type="SAM" id="Phobius"/>
    </source>
</evidence>
<dbReference type="RefSeq" id="WP_101770205.1">
    <property type="nucleotide sequence ID" value="NZ_BPPU01000001.1"/>
</dbReference>
<evidence type="ECO:0000313" key="3">
    <source>
        <dbReference type="EMBL" id="PLC56294.1"/>
    </source>
</evidence>
<name>A0A2N4UMQ8_9GAMM</name>
<dbReference type="InterPro" id="IPR035919">
    <property type="entry name" value="EAL_sf"/>
</dbReference>
<dbReference type="InterPro" id="IPR050706">
    <property type="entry name" value="Cyclic-di-GMP_PDE-like"/>
</dbReference>
<dbReference type="CDD" id="cd01948">
    <property type="entry name" value="EAL"/>
    <property type="match status" value="1"/>
</dbReference>
<comment type="caution">
    <text evidence="3">The sequence shown here is derived from an EMBL/GenBank/DDBJ whole genome shotgun (WGS) entry which is preliminary data.</text>
</comment>
<protein>
    <recommendedName>
        <fullName evidence="2">EAL domain-containing protein</fullName>
    </recommendedName>
</protein>
<feature type="domain" description="EAL" evidence="2">
    <location>
        <begin position="229"/>
        <end position="480"/>
    </location>
</feature>
<dbReference type="SUPFAM" id="SSF141868">
    <property type="entry name" value="EAL domain-like"/>
    <property type="match status" value="1"/>
</dbReference>
<keyword evidence="1" id="KW-1133">Transmembrane helix</keyword>
<dbReference type="SMART" id="SM00052">
    <property type="entry name" value="EAL"/>
    <property type="match status" value="1"/>
</dbReference>
<dbReference type="EMBL" id="NPIB01000033">
    <property type="protein sequence ID" value="PLC56294.1"/>
    <property type="molecule type" value="Genomic_DNA"/>
</dbReference>
<dbReference type="Pfam" id="PF00563">
    <property type="entry name" value="EAL"/>
    <property type="match status" value="1"/>
</dbReference>
<dbReference type="InterPro" id="IPR001633">
    <property type="entry name" value="EAL_dom"/>
</dbReference>
<dbReference type="GO" id="GO:0071111">
    <property type="term" value="F:cyclic-guanylate-specific phosphodiesterase activity"/>
    <property type="evidence" value="ECO:0007669"/>
    <property type="project" value="InterPro"/>
</dbReference>
<dbReference type="Gene3D" id="3.20.20.450">
    <property type="entry name" value="EAL domain"/>
    <property type="match status" value="1"/>
</dbReference>
<keyword evidence="1" id="KW-0812">Transmembrane</keyword>
<gene>
    <name evidence="3" type="ORF">CIK00_19130</name>
</gene>
<dbReference type="PANTHER" id="PTHR33121">
    <property type="entry name" value="CYCLIC DI-GMP PHOSPHODIESTERASE PDEF"/>
    <property type="match status" value="1"/>
</dbReference>
<evidence type="ECO:0000259" key="2">
    <source>
        <dbReference type="PROSITE" id="PS50883"/>
    </source>
</evidence>
<dbReference type="PROSITE" id="PS50883">
    <property type="entry name" value="EAL"/>
    <property type="match status" value="1"/>
</dbReference>
<keyword evidence="1" id="KW-0472">Membrane</keyword>
<organism evidence="3 4">
    <name type="scientific">Photobacterium carnosum</name>
    <dbReference type="NCBI Taxonomy" id="2023717"/>
    <lineage>
        <taxon>Bacteria</taxon>
        <taxon>Pseudomonadati</taxon>
        <taxon>Pseudomonadota</taxon>
        <taxon>Gammaproteobacteria</taxon>
        <taxon>Vibrionales</taxon>
        <taxon>Vibrionaceae</taxon>
        <taxon>Photobacterium</taxon>
    </lineage>
</organism>